<evidence type="ECO:0000256" key="1">
    <source>
        <dbReference type="ARBA" id="ARBA00004826"/>
    </source>
</evidence>
<dbReference type="NCBIfam" id="NF002995">
    <property type="entry name" value="PRK03759.1"/>
    <property type="match status" value="1"/>
</dbReference>
<gene>
    <name evidence="10" type="primary">idi</name>
    <name evidence="13" type="ORF">D5H78_10600</name>
</gene>
<dbReference type="PANTHER" id="PTHR10885">
    <property type="entry name" value="ISOPENTENYL-DIPHOSPHATE DELTA-ISOMERASE"/>
    <property type="match status" value="1"/>
</dbReference>
<reference evidence="13 14" key="1">
    <citation type="submission" date="2018-09" db="EMBL/GenBank/DDBJ databases">
        <title>YIM 75000 draft genome.</title>
        <authorList>
            <person name="Tang S."/>
            <person name="Feng Y."/>
        </authorList>
    </citation>
    <scope>NUCLEOTIDE SEQUENCE [LARGE SCALE GENOMIC DNA]</scope>
    <source>
        <strain evidence="13 14">YIM 75000</strain>
    </source>
</reference>
<dbReference type="UniPathway" id="UPA00059">
    <property type="reaction ID" value="UER00104"/>
</dbReference>
<dbReference type="EMBL" id="QZEZ01000004">
    <property type="protein sequence ID" value="RJK96146.1"/>
    <property type="molecule type" value="Genomic_DNA"/>
</dbReference>
<keyword evidence="4 10" id="KW-0963">Cytoplasm</keyword>
<dbReference type="PROSITE" id="PS51257">
    <property type="entry name" value="PROKAR_LIPOPROTEIN"/>
    <property type="match status" value="1"/>
</dbReference>
<dbReference type="PANTHER" id="PTHR10885:SF0">
    <property type="entry name" value="ISOPENTENYL-DIPHOSPHATE DELTA-ISOMERASE"/>
    <property type="match status" value="1"/>
</dbReference>
<dbReference type="PIRSF" id="PIRSF018427">
    <property type="entry name" value="Isopntndiph_ism"/>
    <property type="match status" value="1"/>
</dbReference>
<feature type="binding site" evidence="10">
    <location>
        <position position="27"/>
    </location>
    <ligand>
        <name>Mn(2+)</name>
        <dbReference type="ChEBI" id="CHEBI:29035"/>
    </ligand>
</feature>
<organism evidence="13 14">
    <name type="scientific">Vallicoccus soli</name>
    <dbReference type="NCBI Taxonomy" id="2339232"/>
    <lineage>
        <taxon>Bacteria</taxon>
        <taxon>Bacillati</taxon>
        <taxon>Actinomycetota</taxon>
        <taxon>Actinomycetes</taxon>
        <taxon>Motilibacterales</taxon>
        <taxon>Vallicoccaceae</taxon>
        <taxon>Vallicoccus</taxon>
    </lineage>
</organism>
<dbReference type="GO" id="GO:0004452">
    <property type="term" value="F:isopentenyl-diphosphate delta-isomerase activity"/>
    <property type="evidence" value="ECO:0007669"/>
    <property type="project" value="UniProtKB-UniRule"/>
</dbReference>
<feature type="binding site" evidence="10">
    <location>
        <position position="111"/>
    </location>
    <ligand>
        <name>Mn(2+)</name>
        <dbReference type="ChEBI" id="CHEBI:29035"/>
    </ligand>
</feature>
<dbReference type="PROSITE" id="PS51462">
    <property type="entry name" value="NUDIX"/>
    <property type="match status" value="1"/>
</dbReference>
<dbReference type="HAMAP" id="MF_00202">
    <property type="entry name" value="Idi"/>
    <property type="match status" value="1"/>
</dbReference>
<dbReference type="AlphaFoldDB" id="A0A3A3Z146"/>
<evidence type="ECO:0000256" key="2">
    <source>
        <dbReference type="ARBA" id="ARBA00007579"/>
    </source>
</evidence>
<evidence type="ECO:0000256" key="3">
    <source>
        <dbReference type="ARBA" id="ARBA00012057"/>
    </source>
</evidence>
<feature type="binding site" evidence="10">
    <location>
        <position position="20"/>
    </location>
    <ligand>
        <name>Mn(2+)</name>
        <dbReference type="ChEBI" id="CHEBI:29035"/>
    </ligand>
</feature>
<dbReference type="GO" id="GO:0005737">
    <property type="term" value="C:cytoplasm"/>
    <property type="evidence" value="ECO:0007669"/>
    <property type="project" value="UniProtKB-SubCell"/>
</dbReference>
<dbReference type="EC" id="5.3.3.2" evidence="3 10"/>
<feature type="domain" description="Nudix hydrolase" evidence="12">
    <location>
        <begin position="25"/>
        <end position="165"/>
    </location>
</feature>
<evidence type="ECO:0000256" key="8">
    <source>
        <dbReference type="ARBA" id="ARBA00023229"/>
    </source>
</evidence>
<keyword evidence="9 10" id="KW-0413">Isomerase</keyword>
<comment type="pathway">
    <text evidence="1 10">Isoprenoid biosynthesis; dimethylallyl diphosphate biosynthesis; dimethylallyl diphosphate from isopentenyl diphosphate: step 1/1.</text>
</comment>
<keyword evidence="8 10" id="KW-0414">Isoprene biosynthesis</keyword>
<dbReference type="GO" id="GO:0008299">
    <property type="term" value="P:isoprenoid biosynthetic process"/>
    <property type="evidence" value="ECO:0007669"/>
    <property type="project" value="UniProtKB-UniRule"/>
</dbReference>
<comment type="caution">
    <text evidence="13">The sequence shown here is derived from an EMBL/GenBank/DDBJ whole genome shotgun (WGS) entry which is preliminary data.</text>
</comment>
<evidence type="ECO:0000256" key="9">
    <source>
        <dbReference type="ARBA" id="ARBA00023235"/>
    </source>
</evidence>
<comment type="cofactor">
    <cofactor evidence="10">
        <name>Mg(2+)</name>
        <dbReference type="ChEBI" id="CHEBI:18420"/>
    </cofactor>
    <text evidence="10">Binds 1 Mg(2+) ion per subunit. The magnesium ion binds only when substrate is bound.</text>
</comment>
<comment type="function">
    <text evidence="10">Catalyzes the 1,3-allylic rearrangement of the homoallylic substrate isopentenyl (IPP) to its highly electrophilic allylic isomer, dimethylallyl diphosphate (DMAPP).</text>
</comment>
<feature type="active site" evidence="10 11">
    <location>
        <position position="62"/>
    </location>
</feature>
<dbReference type="Pfam" id="PF00293">
    <property type="entry name" value="NUDIX"/>
    <property type="match status" value="1"/>
</dbReference>
<keyword evidence="14" id="KW-1185">Reference proteome</keyword>
<comment type="similarity">
    <text evidence="2 10">Belongs to the IPP isomerase type 1 family.</text>
</comment>
<dbReference type="InterPro" id="IPR000086">
    <property type="entry name" value="NUDIX_hydrolase_dom"/>
</dbReference>
<evidence type="ECO:0000256" key="4">
    <source>
        <dbReference type="ARBA" id="ARBA00022490"/>
    </source>
</evidence>
<dbReference type="InterPro" id="IPR011876">
    <property type="entry name" value="IsopentenylPP_isomerase_typ1"/>
</dbReference>
<evidence type="ECO:0000256" key="11">
    <source>
        <dbReference type="PIRSR" id="PIRSR018427-1"/>
    </source>
</evidence>
<feature type="binding site" evidence="10">
    <location>
        <position position="82"/>
    </location>
    <ligand>
        <name>Mg(2+)</name>
        <dbReference type="ChEBI" id="CHEBI:18420"/>
    </ligand>
</feature>
<sequence length="167" mass="18799">MQLLDDRGRPCGTAPKAEVHHAQTPLHLAFSCWLFDDEGRTLVSRRAWSKRTWPGVLTNSFCGHPAPGEEPAAAVERRAPQELGTRVGGVRALLPDFRYRAVMADGTVENEVCPVFSARLLGDPRPAQDEVAELRWMAMDELVAEVERDPAVWSPWMRMQLEQIRAR</sequence>
<evidence type="ECO:0000259" key="12">
    <source>
        <dbReference type="PROSITE" id="PS51462"/>
    </source>
</evidence>
<dbReference type="NCBIfam" id="TIGR02150">
    <property type="entry name" value="IPP_isom_1"/>
    <property type="match status" value="1"/>
</dbReference>
<dbReference type="OrthoDB" id="9809458at2"/>
<proteinExistence type="inferred from homology"/>
<dbReference type="InterPro" id="IPR056375">
    <property type="entry name" value="Idi_bact"/>
</dbReference>
<dbReference type="GO" id="GO:0050992">
    <property type="term" value="P:dimethylallyl diphosphate biosynthetic process"/>
    <property type="evidence" value="ECO:0007669"/>
    <property type="project" value="UniProtKB-UniRule"/>
</dbReference>
<evidence type="ECO:0000256" key="5">
    <source>
        <dbReference type="ARBA" id="ARBA00022723"/>
    </source>
</evidence>
<evidence type="ECO:0000256" key="6">
    <source>
        <dbReference type="ARBA" id="ARBA00022842"/>
    </source>
</evidence>
<keyword evidence="6 10" id="KW-0460">Magnesium</keyword>
<evidence type="ECO:0000256" key="7">
    <source>
        <dbReference type="ARBA" id="ARBA00023211"/>
    </source>
</evidence>
<dbReference type="Gene3D" id="3.90.79.10">
    <property type="entry name" value="Nucleoside Triphosphate Pyrophosphohydrolase"/>
    <property type="match status" value="1"/>
</dbReference>
<accession>A0A3A3Z146</accession>
<comment type="cofactor">
    <cofactor evidence="10">
        <name>Mn(2+)</name>
        <dbReference type="ChEBI" id="CHEBI:29035"/>
    </cofactor>
    <text evidence="10">Binds 1 Mn(2+) ion per subunit.</text>
</comment>
<dbReference type="SUPFAM" id="SSF55811">
    <property type="entry name" value="Nudix"/>
    <property type="match status" value="1"/>
</dbReference>
<evidence type="ECO:0000313" key="13">
    <source>
        <dbReference type="EMBL" id="RJK96146.1"/>
    </source>
</evidence>
<comment type="subcellular location">
    <subcellularLocation>
        <location evidence="10">Cytoplasm</location>
    </subcellularLocation>
</comment>
<dbReference type="GO" id="GO:0046872">
    <property type="term" value="F:metal ion binding"/>
    <property type="evidence" value="ECO:0007669"/>
    <property type="project" value="UniProtKB-KW"/>
</dbReference>
<dbReference type="CDD" id="cd02885">
    <property type="entry name" value="NUDIX_IPP_Isomerase"/>
    <property type="match status" value="1"/>
</dbReference>
<feature type="active site" evidence="10 11">
    <location>
        <position position="111"/>
    </location>
</feature>
<dbReference type="InterPro" id="IPR015797">
    <property type="entry name" value="NUDIX_hydrolase-like_dom_sf"/>
</dbReference>
<evidence type="ECO:0000256" key="10">
    <source>
        <dbReference type="HAMAP-Rule" id="MF_00202"/>
    </source>
</evidence>
<feature type="binding site" evidence="10">
    <location>
        <position position="64"/>
    </location>
    <ligand>
        <name>Mn(2+)</name>
        <dbReference type="ChEBI" id="CHEBI:29035"/>
    </ligand>
</feature>
<name>A0A3A3Z146_9ACTN</name>
<feature type="binding site" evidence="10">
    <location>
        <position position="109"/>
    </location>
    <ligand>
        <name>Mn(2+)</name>
        <dbReference type="ChEBI" id="CHEBI:29035"/>
    </ligand>
</feature>
<comment type="catalytic activity">
    <reaction evidence="10">
        <text>isopentenyl diphosphate = dimethylallyl diphosphate</text>
        <dbReference type="Rhea" id="RHEA:23284"/>
        <dbReference type="ChEBI" id="CHEBI:57623"/>
        <dbReference type="ChEBI" id="CHEBI:128769"/>
        <dbReference type="EC" id="5.3.3.2"/>
    </reaction>
</comment>
<keyword evidence="7 10" id="KW-0464">Manganese</keyword>
<dbReference type="Proteomes" id="UP000265614">
    <property type="component" value="Unassembled WGS sequence"/>
</dbReference>
<keyword evidence="5 10" id="KW-0479">Metal-binding</keyword>
<evidence type="ECO:0000313" key="14">
    <source>
        <dbReference type="Proteomes" id="UP000265614"/>
    </source>
</evidence>
<protein>
    <recommendedName>
        <fullName evidence="3 10">Isopentenyl-diphosphate Delta-isomerase</fullName>
        <shortName evidence="10">IPP isomerase</shortName>
        <ecNumber evidence="3 10">5.3.3.2</ecNumber>
    </recommendedName>
    <alternativeName>
        <fullName evidence="10">IPP:DMAPP isomerase</fullName>
    </alternativeName>
    <alternativeName>
        <fullName evidence="10">Isopentenyl pyrophosphate isomerase</fullName>
    </alternativeName>
</protein>